<dbReference type="CDD" id="cd01127">
    <property type="entry name" value="TrwB_TraG_TraD_VirD4"/>
    <property type="match status" value="1"/>
</dbReference>
<dbReference type="PANTHER" id="PTHR22683">
    <property type="entry name" value="SPORULATION PROTEIN RELATED"/>
    <property type="match status" value="1"/>
</dbReference>
<gene>
    <name evidence="5" type="ORF">Q3V37_07825</name>
</gene>
<dbReference type="GO" id="GO:0005524">
    <property type="term" value="F:ATP binding"/>
    <property type="evidence" value="ECO:0007669"/>
    <property type="project" value="UniProtKB-UniRule"/>
</dbReference>
<dbReference type="InterPro" id="IPR050206">
    <property type="entry name" value="FtsK/SpoIIIE/SftA"/>
</dbReference>
<dbReference type="KEGG" id="mprn:Q3V37_07825"/>
<feature type="binding site" evidence="3">
    <location>
        <begin position="976"/>
        <end position="983"/>
    </location>
    <ligand>
        <name>ATP</name>
        <dbReference type="ChEBI" id="CHEBI:30616"/>
    </ligand>
</feature>
<protein>
    <submittedName>
        <fullName evidence="5">FtsK/SpoIIIE domain-containing protein</fullName>
    </submittedName>
</protein>
<dbReference type="CDD" id="cd00060">
    <property type="entry name" value="FHA"/>
    <property type="match status" value="1"/>
</dbReference>
<dbReference type="Gene3D" id="2.60.200.20">
    <property type="match status" value="1"/>
</dbReference>
<name>A0AAJ6HZB3_9ACTN</name>
<evidence type="ECO:0000256" key="1">
    <source>
        <dbReference type="ARBA" id="ARBA00022741"/>
    </source>
</evidence>
<evidence type="ECO:0000313" key="5">
    <source>
        <dbReference type="EMBL" id="WLS47139.1"/>
    </source>
</evidence>
<dbReference type="Gene3D" id="3.40.50.300">
    <property type="entry name" value="P-loop containing nucleotide triphosphate hydrolases"/>
    <property type="match status" value="4"/>
</dbReference>
<dbReference type="PANTHER" id="PTHR22683:SF1">
    <property type="entry name" value="TYPE VII SECRETION SYSTEM PROTEIN ESSC"/>
    <property type="match status" value="1"/>
</dbReference>
<evidence type="ECO:0000256" key="3">
    <source>
        <dbReference type="PROSITE-ProRule" id="PRU00289"/>
    </source>
</evidence>
<dbReference type="InterPro" id="IPR003593">
    <property type="entry name" value="AAA+_ATPase"/>
</dbReference>
<accession>A0AAJ6HZB3</accession>
<dbReference type="SMART" id="SM00382">
    <property type="entry name" value="AAA"/>
    <property type="match status" value="3"/>
</dbReference>
<evidence type="ECO:0000259" key="4">
    <source>
        <dbReference type="PROSITE" id="PS50901"/>
    </source>
</evidence>
<dbReference type="GO" id="GO:0003677">
    <property type="term" value="F:DNA binding"/>
    <property type="evidence" value="ECO:0007669"/>
    <property type="project" value="InterPro"/>
</dbReference>
<dbReference type="EMBL" id="CP130472">
    <property type="protein sequence ID" value="WLS47139.1"/>
    <property type="molecule type" value="Genomic_DNA"/>
</dbReference>
<sequence>MRLQLTVADPSTAVIDYQIEAAPDTTVGELSEALAARRPEPAGTPPTIFVAGAPLDPRLTLGEAPLRQGTVLGLDRPVPEASAQQPGLIEVRVVSGTNAGAVHQLDLGEHTIGTASTNRVRLTDPSLASVVASVRVTPDGTCRVRPVGPSLLLDRVELDDEQVWPPGGQLAVGSSLLELRKPVRAEAALQISEDRTGLDYNRPPRLLPEARTTQFTLPTPPSPPERRPLVLITVLAPLVVSGAAYLITGNPLTLLFAILSPVALIAGQVGARRQGKVSYRTRLADYEAKRERISTDAQEALTAERLARRDNFPDPAAVRLIAVGPERRLWERRRTDPDFLELRAGSADLPSEVVLRDPSQDEHRREVRWSALDVPATVPLRKHGVVGIAGDAAARVTARWMVAQAATLHSPEDLQIYLLAGAGDEEGWSWVGWLPHVAPRDGQGTLATVGTDTQTTARRVAELVAVISARAAERSDAAFRDILVVLDGARRLRSLPGVTQILREGPAVGVYAICVDAEEKLLPEECQAVVAEQTDGSLLVTRTLAAPIPGVHPDLLSTEWLRTVARALAPLRDTGGADDGAVLPDASRLLDVLGMEPPEPDAVAARWTTGGRTTEAVLGVSLDGPFALDLKRDGPHALVAGTTGSGKSELLQTLVASLAVANRPDAMTFVLVDYKGGSAFKDCVRLPHTVGMVTDLDTHLVSRALTSLTAELRRREHILAEAGAKDIDDYVDLLRREPTRTPMPRLLIVIDEFASMVRDLPDFVTGLVNIAQRGRSLGIHLVLATQRPGGVVSPEIRANTNLRIALRVTDTSESQDVLNAPDAASILKSTPGRAFVRLAQSSLVPFQAGRVGGFRPGARADVRQPPWLAPVSWTDLGRPVPTRPGVKAEPSAELTDLAVLVEAVRSASEQLAIPPQHSPWLQALPDTLTVDALPPPRGSGYHLAPVAYGLVDLPAQQEQAPLELDLGTLGHLHIIGSSRSGRSQALRTIAGTVARTHSTADVHLYGVDCGNGALLALAELPHCGAVVQRTEAERLGRLFTRLVAELGRRQQLLASTGSAGLVEYRAGVAGADRPPHILLLLDRFEVFDKTFADYDNGNVMAALLTLLREGAGAGIHVVLAGDRSMFTTRISSTTDDKLVLRLSERSDYSMVGINYRQLPDEIGTGRAIRAVDSAEAQIALLTNDSSGQGQARAIAAIAEAARLRDAEVGAAARPFRIDVLPDELTLAQTSGLARPSGPLWTMLGVGGDELSAIGPDLGTNSTFILAGPPRSGRSTTLLTMVAGLLTKGTPVVIAAPRRSPLRDLAGLPGVLDLVTSENFTSAGLAAALDGRAGPAVVVLDDAEQLLKCDAGSDLGDIARVGTEKGLGLIMGGSIDGLSSGFGGWHVDARRNRQGALLSPQGLGDGELIGAKLSRGQLGGGRPGRVLAHFGDGKLHLVQVPRTEPAALRELLGGAGEAA</sequence>
<feature type="domain" description="FtsK" evidence="4">
    <location>
        <begin position="959"/>
        <end position="1153"/>
    </location>
</feature>
<dbReference type="InterPro" id="IPR027417">
    <property type="entry name" value="P-loop_NTPase"/>
</dbReference>
<feature type="binding site" evidence="3">
    <location>
        <begin position="641"/>
        <end position="648"/>
    </location>
    <ligand>
        <name>ATP</name>
        <dbReference type="ChEBI" id="CHEBI:30616"/>
    </ligand>
</feature>
<keyword evidence="6" id="KW-1185">Reference proteome</keyword>
<dbReference type="Proteomes" id="UP001235874">
    <property type="component" value="Chromosome"/>
</dbReference>
<dbReference type="Pfam" id="PF01580">
    <property type="entry name" value="FtsK_SpoIIIE"/>
    <property type="match status" value="2"/>
</dbReference>
<dbReference type="SUPFAM" id="SSF52540">
    <property type="entry name" value="P-loop containing nucleoside triphosphate hydrolases"/>
    <property type="match status" value="3"/>
</dbReference>
<evidence type="ECO:0000256" key="2">
    <source>
        <dbReference type="ARBA" id="ARBA00022840"/>
    </source>
</evidence>
<organism evidence="5 6">
    <name type="scientific">Micromonospora profundi</name>
    <dbReference type="NCBI Taxonomy" id="1420889"/>
    <lineage>
        <taxon>Bacteria</taxon>
        <taxon>Bacillati</taxon>
        <taxon>Actinomycetota</taxon>
        <taxon>Actinomycetes</taxon>
        <taxon>Micromonosporales</taxon>
        <taxon>Micromonosporaceae</taxon>
        <taxon>Micromonospora</taxon>
    </lineage>
</organism>
<evidence type="ECO:0000313" key="6">
    <source>
        <dbReference type="Proteomes" id="UP001235874"/>
    </source>
</evidence>
<keyword evidence="1 3" id="KW-0547">Nucleotide-binding</keyword>
<dbReference type="InterPro" id="IPR002543">
    <property type="entry name" value="FtsK_dom"/>
</dbReference>
<keyword evidence="2 3" id="KW-0067">ATP-binding</keyword>
<reference evidence="5 6" key="1">
    <citation type="submission" date="2023-07" db="EMBL/GenBank/DDBJ databases">
        <title>Micromonospora profundi TRM 95458 converts glycerol to a new osmotic compound.</title>
        <authorList>
            <person name="Lu D."/>
        </authorList>
    </citation>
    <scope>NUCLEOTIDE SEQUENCE [LARGE SCALE GENOMIC DNA]</scope>
    <source>
        <strain evidence="5 6">TRM95458</strain>
    </source>
</reference>
<dbReference type="PROSITE" id="PS50901">
    <property type="entry name" value="FTSK"/>
    <property type="match status" value="2"/>
</dbReference>
<proteinExistence type="predicted"/>
<feature type="domain" description="FtsK" evidence="4">
    <location>
        <begin position="623"/>
        <end position="815"/>
    </location>
</feature>
<dbReference type="RefSeq" id="WP_306273208.1">
    <property type="nucleotide sequence ID" value="NZ_CP130472.1"/>
</dbReference>